<sequence>MSGTKYSIGDLVVMKADLTRLKAAPRVCRILSLLPSETEDANYQVRFTHESFERRISATDIEKLYTEPLGSERGSASSKAEPWLKPLGKGLKR</sequence>
<proteinExistence type="predicted"/>
<name>A0A7X0IUJ6_9HYPH</name>
<evidence type="ECO:0000256" key="1">
    <source>
        <dbReference type="SAM" id="MobiDB-lite"/>
    </source>
</evidence>
<reference evidence="2 3" key="1">
    <citation type="submission" date="2020-08" db="EMBL/GenBank/DDBJ databases">
        <title>Genomic Encyclopedia of Type Strains, Phase IV (KMG-V): Genome sequencing to study the core and pangenomes of soil and plant-associated prokaryotes.</title>
        <authorList>
            <person name="Whitman W."/>
        </authorList>
    </citation>
    <scope>NUCLEOTIDE SEQUENCE [LARGE SCALE GENOMIC DNA]</scope>
    <source>
        <strain evidence="2 3">SEMIA 4060</strain>
    </source>
</reference>
<protein>
    <recommendedName>
        <fullName evidence="4">Cold-shock protein</fullName>
    </recommendedName>
</protein>
<evidence type="ECO:0008006" key="4">
    <source>
        <dbReference type="Google" id="ProtNLM"/>
    </source>
</evidence>
<dbReference type="AlphaFoldDB" id="A0A7X0IUJ6"/>
<evidence type="ECO:0000313" key="2">
    <source>
        <dbReference type="EMBL" id="MBB6487369.1"/>
    </source>
</evidence>
<evidence type="ECO:0000313" key="3">
    <source>
        <dbReference type="Proteomes" id="UP000565576"/>
    </source>
</evidence>
<gene>
    <name evidence="2" type="ORF">GGD46_004671</name>
</gene>
<dbReference type="Proteomes" id="UP000565576">
    <property type="component" value="Unassembled WGS sequence"/>
</dbReference>
<comment type="caution">
    <text evidence="2">The sequence shown here is derived from an EMBL/GenBank/DDBJ whole genome shotgun (WGS) entry which is preliminary data.</text>
</comment>
<accession>A0A7X0IUJ6</accession>
<organism evidence="2 3">
    <name type="scientific">Rhizobium lusitanum</name>
    <dbReference type="NCBI Taxonomy" id="293958"/>
    <lineage>
        <taxon>Bacteria</taxon>
        <taxon>Pseudomonadati</taxon>
        <taxon>Pseudomonadota</taxon>
        <taxon>Alphaproteobacteria</taxon>
        <taxon>Hyphomicrobiales</taxon>
        <taxon>Rhizobiaceae</taxon>
        <taxon>Rhizobium/Agrobacterium group</taxon>
        <taxon>Rhizobium</taxon>
    </lineage>
</organism>
<dbReference type="RefSeq" id="WP_184708193.1">
    <property type="nucleotide sequence ID" value="NZ_JACHBG010000013.1"/>
</dbReference>
<dbReference type="EMBL" id="JACHBG010000013">
    <property type="protein sequence ID" value="MBB6487369.1"/>
    <property type="molecule type" value="Genomic_DNA"/>
</dbReference>
<feature type="region of interest" description="Disordered" evidence="1">
    <location>
        <begin position="69"/>
        <end position="93"/>
    </location>
</feature>